<dbReference type="EMBL" id="UINC01004862">
    <property type="protein sequence ID" value="SVA17388.1"/>
    <property type="molecule type" value="Genomic_DNA"/>
</dbReference>
<sequence>VGQNNTQDMSLWPNWTRRLTTNQKIGGSSPSRDMFFSLDHPRRLHKGHNGHRCQHTFYWGISSIGRVRALQARGTGIETLMLHAIFSFWAQISRAGLFCPPRPSIVLGWPSGPRRLTQVQVSSDAWVRIPLQACAVLFFACGSMPFEHGPLV</sequence>
<protein>
    <submittedName>
        <fullName evidence="1">Uncharacterized protein</fullName>
    </submittedName>
</protein>
<dbReference type="AlphaFoldDB" id="A0A381TPE4"/>
<feature type="non-terminal residue" evidence="1">
    <location>
        <position position="1"/>
    </location>
</feature>
<name>A0A381TPE4_9ZZZZ</name>
<proteinExistence type="predicted"/>
<reference evidence="1" key="1">
    <citation type="submission" date="2018-05" db="EMBL/GenBank/DDBJ databases">
        <authorList>
            <person name="Lanie J.A."/>
            <person name="Ng W.-L."/>
            <person name="Kazmierczak K.M."/>
            <person name="Andrzejewski T.M."/>
            <person name="Davidsen T.M."/>
            <person name="Wayne K.J."/>
            <person name="Tettelin H."/>
            <person name="Glass J.I."/>
            <person name="Rusch D."/>
            <person name="Podicherti R."/>
            <person name="Tsui H.-C.T."/>
            <person name="Winkler M.E."/>
        </authorList>
    </citation>
    <scope>NUCLEOTIDE SEQUENCE</scope>
</reference>
<accession>A0A381TPE4</accession>
<gene>
    <name evidence="1" type="ORF">METZ01_LOCUS70242</name>
</gene>
<organism evidence="1">
    <name type="scientific">marine metagenome</name>
    <dbReference type="NCBI Taxonomy" id="408172"/>
    <lineage>
        <taxon>unclassified sequences</taxon>
        <taxon>metagenomes</taxon>
        <taxon>ecological metagenomes</taxon>
    </lineage>
</organism>
<evidence type="ECO:0000313" key="1">
    <source>
        <dbReference type="EMBL" id="SVA17388.1"/>
    </source>
</evidence>